<evidence type="ECO:0000313" key="2">
    <source>
        <dbReference type="Proteomes" id="UP000887574"/>
    </source>
</evidence>
<protein>
    <submittedName>
        <fullName evidence="3">Uncharacterized protein</fullName>
    </submittedName>
</protein>
<feature type="region of interest" description="Disordered" evidence="1">
    <location>
        <begin position="211"/>
        <end position="259"/>
    </location>
</feature>
<evidence type="ECO:0000256" key="1">
    <source>
        <dbReference type="SAM" id="MobiDB-lite"/>
    </source>
</evidence>
<name>A0A915DM86_9BILA</name>
<feature type="compositionally biased region" description="Polar residues" evidence="1">
    <location>
        <begin position="239"/>
        <end position="258"/>
    </location>
</feature>
<dbReference type="Proteomes" id="UP000887574">
    <property type="component" value="Unplaced"/>
</dbReference>
<feature type="compositionally biased region" description="Polar residues" evidence="1">
    <location>
        <begin position="89"/>
        <end position="100"/>
    </location>
</feature>
<sequence>MSTDQPVDSQHQNGVQNNSAKEVQVGTTDASTTISSTNSSCIAASNEAQRQQQTSSNNHSSGAGMLPPFSGGQRQPGSVRAKANAMESFPSTTANTPQSPITSNLFGNAIFTLGGGPSGTTNTQLAAYSIMMGNNGSSSSANSPTNSQQQILSNAANQRSSRPTSFVEHGFHTAATPWSTNSGLEFLQGISATPPPMSGPTPVLFQQQPAKNFSQQPPPSLRMSSSTHPSGLRPAQQYDKGNTTCSHSNSSSIKSPTNGEWHHFMPPPSAPLDWSMPPPQFFPPPNSRSQHMPSAYAAVPPPAAQPTINMFSTPPPPFPHQPVPTMNGMAATNGSAFGRNFVRPAAATQPPLYYSSNGAVEQQKRQPLIFNNKSQHNQLQSTSPEGNQQRNNSQDGSKKSPNSANCGAEIVNASSTANPNSGYGLFK</sequence>
<feature type="compositionally biased region" description="Low complexity" evidence="1">
    <location>
        <begin position="27"/>
        <end position="46"/>
    </location>
</feature>
<feature type="region of interest" description="Disordered" evidence="1">
    <location>
        <begin position="186"/>
        <end position="205"/>
    </location>
</feature>
<accession>A0A915DM86</accession>
<reference evidence="3" key="1">
    <citation type="submission" date="2022-11" db="UniProtKB">
        <authorList>
            <consortium name="WormBaseParasite"/>
        </authorList>
    </citation>
    <scope>IDENTIFICATION</scope>
</reference>
<dbReference type="WBParaSite" id="jg21064">
    <property type="protein sequence ID" value="jg21064"/>
    <property type="gene ID" value="jg21064"/>
</dbReference>
<dbReference type="AlphaFoldDB" id="A0A915DM86"/>
<feature type="compositionally biased region" description="Polar residues" evidence="1">
    <location>
        <begin position="47"/>
        <end position="61"/>
    </location>
</feature>
<keyword evidence="2" id="KW-1185">Reference proteome</keyword>
<feature type="compositionally biased region" description="Polar residues" evidence="1">
    <location>
        <begin position="375"/>
        <end position="405"/>
    </location>
</feature>
<feature type="region of interest" description="Disordered" evidence="1">
    <location>
        <begin position="1"/>
        <end position="100"/>
    </location>
</feature>
<feature type="region of interest" description="Disordered" evidence="1">
    <location>
        <begin position="375"/>
        <end position="427"/>
    </location>
</feature>
<feature type="compositionally biased region" description="Polar residues" evidence="1">
    <location>
        <begin position="1"/>
        <end position="21"/>
    </location>
</feature>
<proteinExistence type="predicted"/>
<feature type="compositionally biased region" description="Polar residues" evidence="1">
    <location>
        <begin position="412"/>
        <end position="421"/>
    </location>
</feature>
<organism evidence="2 3">
    <name type="scientific">Ditylenchus dipsaci</name>
    <dbReference type="NCBI Taxonomy" id="166011"/>
    <lineage>
        <taxon>Eukaryota</taxon>
        <taxon>Metazoa</taxon>
        <taxon>Ecdysozoa</taxon>
        <taxon>Nematoda</taxon>
        <taxon>Chromadorea</taxon>
        <taxon>Rhabditida</taxon>
        <taxon>Tylenchina</taxon>
        <taxon>Tylenchomorpha</taxon>
        <taxon>Sphaerularioidea</taxon>
        <taxon>Anguinidae</taxon>
        <taxon>Anguininae</taxon>
        <taxon>Ditylenchus</taxon>
    </lineage>
</organism>
<evidence type="ECO:0000313" key="3">
    <source>
        <dbReference type="WBParaSite" id="jg21064"/>
    </source>
</evidence>